<protein>
    <recommendedName>
        <fullName evidence="5">glycine oxidase</fullName>
        <ecNumber evidence="5">1.4.3.19</ecNumber>
    </recommendedName>
</protein>
<evidence type="ECO:0000256" key="2">
    <source>
        <dbReference type="ARBA" id="ARBA00022977"/>
    </source>
</evidence>
<dbReference type="Pfam" id="PF01266">
    <property type="entry name" value="DAO"/>
    <property type="match status" value="1"/>
</dbReference>
<dbReference type="GO" id="GO:0043799">
    <property type="term" value="F:glycine oxidase activity"/>
    <property type="evidence" value="ECO:0007669"/>
    <property type="project" value="UniProtKB-EC"/>
</dbReference>
<sequence>MTKQVLIIGGGVIGLSAAFECQRRGNQVTLLESTKCGGQASGAAAGMLAPYCEIEEDPDEFFLLCQKSLKLFPEWQKEVKKYASMDFEYNNSGSLYGIFHEADILGLETKMSWQKEFGVGARIIEGKELEKKEPGLSKDIIAALWCPEESHIYAPDYVKALETACRRLGVSIHDQLGMLKINEHNGQLTVLAPDGTAFEGDTIVIATGAWSQMWEEIFPYSFPVFPIRGQICAYNEIEPTNHIIFTSQGYLVSKGNGTLVCGASEDIAGFDTSVTEKGIERLEKWNRKVLPALHNKRPFHKWAGLRPATQDGFPLIGKLSEYPEVIFATGHYRNGILLSPITGKIVANELEGNNNPVPIERFNPERFITL</sequence>
<accession>A0A5R9F1L1</accession>
<dbReference type="AlphaFoldDB" id="A0A5R9F1L1"/>
<evidence type="ECO:0000259" key="6">
    <source>
        <dbReference type="Pfam" id="PF01266"/>
    </source>
</evidence>
<dbReference type="SUPFAM" id="SSF51905">
    <property type="entry name" value="FAD/NAD(P)-binding domain"/>
    <property type="match status" value="1"/>
</dbReference>
<dbReference type="UniPathway" id="UPA00060"/>
<dbReference type="Gene3D" id="3.30.9.10">
    <property type="entry name" value="D-Amino Acid Oxidase, subunit A, domain 2"/>
    <property type="match status" value="1"/>
</dbReference>
<organism evidence="7 8">
    <name type="scientific">Exobacillus caeni</name>
    <dbReference type="NCBI Taxonomy" id="2574798"/>
    <lineage>
        <taxon>Bacteria</taxon>
        <taxon>Bacillati</taxon>
        <taxon>Bacillota</taxon>
        <taxon>Bacilli</taxon>
        <taxon>Bacillales</taxon>
        <taxon>Guptibacillaceae</taxon>
        <taxon>Exobacillus</taxon>
    </lineage>
</organism>
<dbReference type="Proteomes" id="UP000308230">
    <property type="component" value="Unassembled WGS sequence"/>
</dbReference>
<evidence type="ECO:0000256" key="5">
    <source>
        <dbReference type="ARBA" id="ARBA00050018"/>
    </source>
</evidence>
<keyword evidence="3 7" id="KW-0560">Oxidoreductase</keyword>
<dbReference type="InterPro" id="IPR012727">
    <property type="entry name" value="Gly_oxidase_ThiO"/>
</dbReference>
<keyword evidence="2" id="KW-0784">Thiamine biosynthesis</keyword>
<dbReference type="EMBL" id="SWLG01000011">
    <property type="protein sequence ID" value="TLS36330.1"/>
    <property type="molecule type" value="Genomic_DNA"/>
</dbReference>
<evidence type="ECO:0000256" key="3">
    <source>
        <dbReference type="ARBA" id="ARBA00023002"/>
    </source>
</evidence>
<dbReference type="EC" id="1.4.3.19" evidence="5"/>
<evidence type="ECO:0000256" key="1">
    <source>
        <dbReference type="ARBA" id="ARBA00004948"/>
    </source>
</evidence>
<evidence type="ECO:0000313" key="8">
    <source>
        <dbReference type="Proteomes" id="UP000308230"/>
    </source>
</evidence>
<dbReference type="Gene3D" id="3.50.50.60">
    <property type="entry name" value="FAD/NAD(P)-binding domain"/>
    <property type="match status" value="1"/>
</dbReference>
<dbReference type="SUPFAM" id="SSF54373">
    <property type="entry name" value="FAD-linked reductases, C-terminal domain"/>
    <property type="match status" value="1"/>
</dbReference>
<dbReference type="PANTHER" id="PTHR13847">
    <property type="entry name" value="SARCOSINE DEHYDROGENASE-RELATED"/>
    <property type="match status" value="1"/>
</dbReference>
<dbReference type="InterPro" id="IPR006076">
    <property type="entry name" value="FAD-dep_OxRdtase"/>
</dbReference>
<comment type="catalytic activity">
    <reaction evidence="4">
        <text>glycine + O2 + H2O = glyoxylate + H2O2 + NH4(+)</text>
        <dbReference type="Rhea" id="RHEA:11532"/>
        <dbReference type="ChEBI" id="CHEBI:15377"/>
        <dbReference type="ChEBI" id="CHEBI:15379"/>
        <dbReference type="ChEBI" id="CHEBI:16240"/>
        <dbReference type="ChEBI" id="CHEBI:28938"/>
        <dbReference type="ChEBI" id="CHEBI:36655"/>
        <dbReference type="ChEBI" id="CHEBI:57305"/>
        <dbReference type="EC" id="1.4.3.19"/>
    </reaction>
</comment>
<dbReference type="GO" id="GO:0005737">
    <property type="term" value="C:cytoplasm"/>
    <property type="evidence" value="ECO:0007669"/>
    <property type="project" value="TreeGrafter"/>
</dbReference>
<comment type="pathway">
    <text evidence="1">Cofactor biosynthesis; thiamine diphosphate biosynthesis.</text>
</comment>
<keyword evidence="8" id="KW-1185">Reference proteome</keyword>
<evidence type="ECO:0000256" key="4">
    <source>
        <dbReference type="ARBA" id="ARBA00049872"/>
    </source>
</evidence>
<dbReference type="GO" id="GO:0050660">
    <property type="term" value="F:flavin adenine dinucleotide binding"/>
    <property type="evidence" value="ECO:0007669"/>
    <property type="project" value="InterPro"/>
</dbReference>
<dbReference type="NCBIfam" id="TIGR02352">
    <property type="entry name" value="thiamin_ThiO"/>
    <property type="match status" value="1"/>
</dbReference>
<name>A0A5R9F1L1_9BACL</name>
<dbReference type="OrthoDB" id="9794226at2"/>
<dbReference type="GO" id="GO:0009229">
    <property type="term" value="P:thiamine diphosphate biosynthetic process"/>
    <property type="evidence" value="ECO:0007669"/>
    <property type="project" value="UniProtKB-UniPathway"/>
</dbReference>
<feature type="domain" description="FAD dependent oxidoreductase" evidence="6">
    <location>
        <begin position="5"/>
        <end position="348"/>
    </location>
</feature>
<reference evidence="7 8" key="1">
    <citation type="submission" date="2019-04" db="EMBL/GenBank/DDBJ databases">
        <title>Bacillus caeni sp. nov., a bacterium isolated from mangrove sediment.</title>
        <authorList>
            <person name="Huang H."/>
            <person name="Mo K."/>
            <person name="Hu Y."/>
        </authorList>
    </citation>
    <scope>NUCLEOTIDE SEQUENCE [LARGE SCALE GENOMIC DNA]</scope>
    <source>
        <strain evidence="7 8">HB172195</strain>
    </source>
</reference>
<dbReference type="InterPro" id="IPR036188">
    <property type="entry name" value="FAD/NAD-bd_sf"/>
</dbReference>
<proteinExistence type="predicted"/>
<dbReference type="RefSeq" id="WP_138127648.1">
    <property type="nucleotide sequence ID" value="NZ_SWLG01000011.1"/>
</dbReference>
<comment type="caution">
    <text evidence="7">The sequence shown here is derived from an EMBL/GenBank/DDBJ whole genome shotgun (WGS) entry which is preliminary data.</text>
</comment>
<evidence type="ECO:0000313" key="7">
    <source>
        <dbReference type="EMBL" id="TLS36330.1"/>
    </source>
</evidence>
<dbReference type="PANTHER" id="PTHR13847:SF289">
    <property type="entry name" value="GLYCINE OXIDASE"/>
    <property type="match status" value="1"/>
</dbReference>
<dbReference type="GO" id="GO:0009228">
    <property type="term" value="P:thiamine biosynthetic process"/>
    <property type="evidence" value="ECO:0007669"/>
    <property type="project" value="UniProtKB-KW"/>
</dbReference>
<gene>
    <name evidence="7" type="primary">thiO</name>
    <name evidence="7" type="ORF">FCL54_15470</name>
</gene>